<protein>
    <recommendedName>
        <fullName evidence="6">F-box domain-containing protein</fullName>
    </recommendedName>
</protein>
<keyword evidence="2 3" id="KW-0040">ANK repeat</keyword>
<dbReference type="Pfam" id="PF12796">
    <property type="entry name" value="Ank_2"/>
    <property type="match status" value="1"/>
</dbReference>
<evidence type="ECO:0000313" key="4">
    <source>
        <dbReference type="EMBL" id="KAK8006122.1"/>
    </source>
</evidence>
<comment type="caution">
    <text evidence="4">The sequence shown here is derived from an EMBL/GenBank/DDBJ whole genome shotgun (WGS) entry which is preliminary data.</text>
</comment>
<keyword evidence="1" id="KW-0677">Repeat</keyword>
<feature type="repeat" description="ANK" evidence="3">
    <location>
        <begin position="381"/>
        <end position="413"/>
    </location>
</feature>
<dbReference type="Proteomes" id="UP001396898">
    <property type="component" value="Unassembled WGS sequence"/>
</dbReference>
<dbReference type="Gene3D" id="1.25.40.20">
    <property type="entry name" value="Ankyrin repeat-containing domain"/>
    <property type="match status" value="1"/>
</dbReference>
<keyword evidence="5" id="KW-1185">Reference proteome</keyword>
<accession>A0ABR1R9X4</accession>
<dbReference type="PROSITE" id="PS50088">
    <property type="entry name" value="ANK_REPEAT"/>
    <property type="match status" value="2"/>
</dbReference>
<evidence type="ECO:0000256" key="1">
    <source>
        <dbReference type="ARBA" id="ARBA00022737"/>
    </source>
</evidence>
<dbReference type="InterPro" id="IPR036770">
    <property type="entry name" value="Ankyrin_rpt-contain_sf"/>
</dbReference>
<dbReference type="SMART" id="SM00248">
    <property type="entry name" value="ANK"/>
    <property type="match status" value="5"/>
</dbReference>
<evidence type="ECO:0000256" key="3">
    <source>
        <dbReference type="PROSITE-ProRule" id="PRU00023"/>
    </source>
</evidence>
<dbReference type="Pfam" id="PF00023">
    <property type="entry name" value="Ank"/>
    <property type="match status" value="1"/>
</dbReference>
<evidence type="ECO:0000256" key="2">
    <source>
        <dbReference type="ARBA" id="ARBA00023043"/>
    </source>
</evidence>
<evidence type="ECO:0000313" key="5">
    <source>
        <dbReference type="Proteomes" id="UP001396898"/>
    </source>
</evidence>
<dbReference type="PANTHER" id="PTHR24198">
    <property type="entry name" value="ANKYRIN REPEAT AND PROTEIN KINASE DOMAIN-CONTAINING PROTEIN"/>
    <property type="match status" value="1"/>
</dbReference>
<dbReference type="InterPro" id="IPR002110">
    <property type="entry name" value="Ankyrin_rpt"/>
</dbReference>
<feature type="repeat" description="ANK" evidence="3">
    <location>
        <begin position="416"/>
        <end position="442"/>
    </location>
</feature>
<reference evidence="4 5" key="1">
    <citation type="submission" date="2023-01" db="EMBL/GenBank/DDBJ databases">
        <title>Analysis of 21 Apiospora genomes using comparative genomics revels a genus with tremendous synthesis potential of carbohydrate active enzymes and secondary metabolites.</title>
        <authorList>
            <person name="Sorensen T."/>
        </authorList>
    </citation>
    <scope>NUCLEOTIDE SEQUENCE [LARGE SCALE GENOMIC DNA]</scope>
    <source>
        <strain evidence="4 5">CBS 20057</strain>
    </source>
</reference>
<dbReference type="EMBL" id="JAQQWI010000017">
    <property type="protein sequence ID" value="KAK8006122.1"/>
    <property type="molecule type" value="Genomic_DNA"/>
</dbReference>
<gene>
    <name evidence="4" type="ORF">PG991_012419</name>
</gene>
<sequence>MTELQACPSEVLDLVIEQLVIVIGIQKAVLLRTVSRAFDAAIRHAITVHQVVDLDDPATPCLANRMRPELRGQIIAAKSRSTTATPARVQSYVSVVSRVNQMLDKLLDEEDQELRRRRHEAIAQAVIPVRDVDPETDDEEDCVWEEIRNMVGRDPPRDDVQVEAQNLLSGAVIAGNLPLLKALLQQHPNERFPSSLAGVNGSTPYFPTLLRLAITWGHVEVVRHLLSCGALIDPNSRTWRARCSPCSQEDWPAHHDKDLHNAIDCIWTKSGSSSSKALYDAVRYGQGDIIRLLLRPEHRLLPLSSMVYMSAIQAGAQAGRPDLIDALLEMIGRQLSDFAGLDTELLWSAVQNGHQDLVRKLLDAGAVINAIPDGLLLCQRQYYGALPIAASRGGIDMVRLLLERGADVNKGRPRKPGHLPIQIAARSGHEEVVQLLLGHGADSRAAVLAAAEGGQPRVLQALLGRYPGLLRGGVSGEGGETGEDGTSWLAQEALRRALKTGNLTFLAILVKEASVDKPGRSLQFEMKKTYPWVARYLTSLGVEETESDDHDNGGPAFDETEHEVRGVCVSERTWEWVSKY</sequence>
<dbReference type="PANTHER" id="PTHR24198:SF165">
    <property type="entry name" value="ANKYRIN REPEAT-CONTAINING PROTEIN-RELATED"/>
    <property type="match status" value="1"/>
</dbReference>
<evidence type="ECO:0008006" key="6">
    <source>
        <dbReference type="Google" id="ProtNLM"/>
    </source>
</evidence>
<dbReference type="SUPFAM" id="SSF48403">
    <property type="entry name" value="Ankyrin repeat"/>
    <property type="match status" value="1"/>
</dbReference>
<name>A0ABR1R9X4_9PEZI</name>
<dbReference type="PROSITE" id="PS50297">
    <property type="entry name" value="ANK_REP_REGION"/>
    <property type="match status" value="2"/>
</dbReference>
<organism evidence="4 5">
    <name type="scientific">Apiospora marii</name>
    <dbReference type="NCBI Taxonomy" id="335849"/>
    <lineage>
        <taxon>Eukaryota</taxon>
        <taxon>Fungi</taxon>
        <taxon>Dikarya</taxon>
        <taxon>Ascomycota</taxon>
        <taxon>Pezizomycotina</taxon>
        <taxon>Sordariomycetes</taxon>
        <taxon>Xylariomycetidae</taxon>
        <taxon>Amphisphaeriales</taxon>
        <taxon>Apiosporaceae</taxon>
        <taxon>Apiospora</taxon>
    </lineage>
</organism>
<proteinExistence type="predicted"/>